<dbReference type="SUPFAM" id="SSF53474">
    <property type="entry name" value="alpha/beta-Hydrolases"/>
    <property type="match status" value="1"/>
</dbReference>
<dbReference type="STRING" id="665126.ABB55_23755"/>
<dbReference type="AlphaFoldDB" id="A0A0P6WA14"/>
<keyword evidence="2" id="KW-0378">Hydrolase</keyword>
<dbReference type="PANTHER" id="PTHR43194">
    <property type="entry name" value="HYDROLASE ALPHA/BETA FOLD FAMILY"/>
    <property type="match status" value="1"/>
</dbReference>
<evidence type="ECO:0000259" key="1">
    <source>
        <dbReference type="Pfam" id="PF12697"/>
    </source>
</evidence>
<gene>
    <name evidence="2" type="ORF">ABB55_23755</name>
</gene>
<dbReference type="EMBL" id="LJYW01000001">
    <property type="protein sequence ID" value="KPL56101.1"/>
    <property type="molecule type" value="Genomic_DNA"/>
</dbReference>
<proteinExistence type="predicted"/>
<keyword evidence="3" id="KW-1185">Reference proteome</keyword>
<sequence>MGEAPEGAAVPAAVEGARARCFYSGTRRHPVYVDRFFPPSAAAGRLPLVMLHGGGHTGTCWMATPDGRPGWAPIFAAGGRDVLVADWPGHGRSPMAADFAGLGTEDIARALLAVLEDVGPAILMTHSAAGPIGWWMAEQRPDLVAAIVGIAPGPPANLLPDLPGDPAAILALKDDESVGCPVYAPEDRPVWFGEAFAAAYWANAPRFPQAGLAAYLRSIVPESARVLNERFNIGGRGLRIRDPANVAGRPILIVTGDHDRRHPRAVDGATAAYLGATFLWLPDHGITGNGHMMMIEDNSDAIARLIGQWLDGLPVDRA</sequence>
<dbReference type="GO" id="GO:0016787">
    <property type="term" value="F:hydrolase activity"/>
    <property type="evidence" value="ECO:0007669"/>
    <property type="project" value="UniProtKB-KW"/>
</dbReference>
<protein>
    <submittedName>
        <fullName evidence="2">Alpha/beta hydrolase</fullName>
    </submittedName>
</protein>
<feature type="domain" description="AB hydrolase-1" evidence="1">
    <location>
        <begin position="48"/>
        <end position="304"/>
    </location>
</feature>
<dbReference type="Proteomes" id="UP000048984">
    <property type="component" value="Unassembled WGS sequence"/>
</dbReference>
<reference evidence="2 3" key="1">
    <citation type="submission" date="2015-09" db="EMBL/GenBank/DDBJ databases">
        <authorList>
            <person name="Jackson K.R."/>
            <person name="Lunt B.L."/>
            <person name="Fisher J.N.B."/>
            <person name="Gardner A.V."/>
            <person name="Bailey M.E."/>
            <person name="Deus L.M."/>
            <person name="Earl A.S."/>
            <person name="Gibby P.D."/>
            <person name="Hartmann K.A."/>
            <person name="Liu J.E."/>
            <person name="Manci A.M."/>
            <person name="Nielsen D.A."/>
            <person name="Solomon M.B."/>
            <person name="Breakwell D.P."/>
            <person name="Burnett S.H."/>
            <person name="Grose J.H."/>
        </authorList>
    </citation>
    <scope>NUCLEOTIDE SEQUENCE [LARGE SCALE GENOMIC DNA]</scope>
    <source>
        <strain evidence="2 3">16</strain>
    </source>
</reference>
<dbReference type="PANTHER" id="PTHR43194:SF5">
    <property type="entry name" value="PIMELOYL-[ACYL-CARRIER PROTEIN] METHYL ESTER ESTERASE"/>
    <property type="match status" value="1"/>
</dbReference>
<dbReference type="Gene3D" id="3.40.50.1820">
    <property type="entry name" value="alpha/beta hydrolase"/>
    <property type="match status" value="1"/>
</dbReference>
<dbReference type="InterPro" id="IPR000073">
    <property type="entry name" value="AB_hydrolase_1"/>
</dbReference>
<dbReference type="RefSeq" id="WP_054362268.1">
    <property type="nucleotide sequence ID" value="NZ_LJYW01000001.1"/>
</dbReference>
<dbReference type="InterPro" id="IPR029058">
    <property type="entry name" value="AB_hydrolase_fold"/>
</dbReference>
<evidence type="ECO:0000313" key="2">
    <source>
        <dbReference type="EMBL" id="KPL56101.1"/>
    </source>
</evidence>
<accession>A0A0P6WA14</accession>
<name>A0A0P6WA14_9HYPH</name>
<evidence type="ECO:0000313" key="3">
    <source>
        <dbReference type="Proteomes" id="UP000048984"/>
    </source>
</evidence>
<organism evidence="2 3">
    <name type="scientific">Prosthecodimorpha hirschii</name>
    <dbReference type="NCBI Taxonomy" id="665126"/>
    <lineage>
        <taxon>Bacteria</taxon>
        <taxon>Pseudomonadati</taxon>
        <taxon>Pseudomonadota</taxon>
        <taxon>Alphaproteobacteria</taxon>
        <taxon>Hyphomicrobiales</taxon>
        <taxon>Ancalomicrobiaceae</taxon>
        <taxon>Prosthecodimorpha</taxon>
    </lineage>
</organism>
<dbReference type="InterPro" id="IPR050228">
    <property type="entry name" value="Carboxylesterase_BioH"/>
</dbReference>
<dbReference type="Pfam" id="PF12697">
    <property type="entry name" value="Abhydrolase_6"/>
    <property type="match status" value="1"/>
</dbReference>
<reference evidence="2 3" key="2">
    <citation type="submission" date="2015-10" db="EMBL/GenBank/DDBJ databases">
        <title>Draft Genome Sequence of Prosthecomicrobium hirschii ATCC 27832.</title>
        <authorList>
            <person name="Daniel J."/>
            <person name="Givan S.A."/>
            <person name="Brun Y.V."/>
            <person name="Brown P.J."/>
        </authorList>
    </citation>
    <scope>NUCLEOTIDE SEQUENCE [LARGE SCALE GENOMIC DNA]</scope>
    <source>
        <strain evidence="2 3">16</strain>
    </source>
</reference>
<comment type="caution">
    <text evidence="2">The sequence shown here is derived from an EMBL/GenBank/DDBJ whole genome shotgun (WGS) entry which is preliminary data.</text>
</comment>